<dbReference type="InterPro" id="IPR020843">
    <property type="entry name" value="ER"/>
</dbReference>
<dbReference type="SUPFAM" id="SSF50129">
    <property type="entry name" value="GroES-like"/>
    <property type="match status" value="1"/>
</dbReference>
<gene>
    <name evidence="3" type="ORF">OHJ16_08015</name>
</gene>
<dbReference type="InterPro" id="IPR013154">
    <property type="entry name" value="ADH-like_N"/>
</dbReference>
<dbReference type="CDD" id="cd05289">
    <property type="entry name" value="MDR_like_2"/>
    <property type="match status" value="1"/>
</dbReference>
<dbReference type="Pfam" id="PF13602">
    <property type="entry name" value="ADH_zinc_N_2"/>
    <property type="match status" value="1"/>
</dbReference>
<dbReference type="InterPro" id="IPR013149">
    <property type="entry name" value="ADH-like_C"/>
</dbReference>
<evidence type="ECO:0000259" key="2">
    <source>
        <dbReference type="SMART" id="SM00829"/>
    </source>
</evidence>
<dbReference type="PANTHER" id="PTHR44154:SF1">
    <property type="entry name" value="QUINONE OXIDOREDUCTASE"/>
    <property type="match status" value="1"/>
</dbReference>
<feature type="domain" description="Enoyl reductase (ER)" evidence="2">
    <location>
        <begin position="11"/>
        <end position="311"/>
    </location>
</feature>
<dbReference type="Gene3D" id="3.40.50.720">
    <property type="entry name" value="NAD(P)-binding Rossmann-like Domain"/>
    <property type="match status" value="1"/>
</dbReference>
<sequence>MVRAIEYRSFGGPEVLEMAEVPEPVPGPGQVRVAVRAAGLNPVDWKIVSGMMGGDGPRRPRGVGRDYAGVVDAVGEGVASVAVGDEVLGTVHAAPGSGSGAGTLAERLVVDAGDVVLKPAALSFAQAAALGVAVEAAAGALRALGVHDGDVLVVSAASGGVGSMAVQLAGRAGAAVIGIAGEDSLDRIRSLGAVAVAYGEDLEDRVRAAAPSPVTRLLDCHGPQYVDLALALGLAPEAIATIVPAPPSIAKGVRVTGSRDARPEDLRRAAALVADGTMTVTIARVYPFDVDSVRQAYTELRGGHVRGKLVVDLPETP</sequence>
<organism evidence="3 4">
    <name type="scientific">Actinomyces israelii</name>
    <dbReference type="NCBI Taxonomy" id="1659"/>
    <lineage>
        <taxon>Bacteria</taxon>
        <taxon>Bacillati</taxon>
        <taxon>Actinomycetota</taxon>
        <taxon>Actinomycetes</taxon>
        <taxon>Actinomycetales</taxon>
        <taxon>Actinomycetaceae</taxon>
        <taxon>Actinomyces</taxon>
    </lineage>
</organism>
<dbReference type="Gene3D" id="3.90.180.10">
    <property type="entry name" value="Medium-chain alcohol dehydrogenases, catalytic domain"/>
    <property type="match status" value="1"/>
</dbReference>
<evidence type="ECO:0000313" key="3">
    <source>
        <dbReference type="EMBL" id="MCZ0857988.1"/>
    </source>
</evidence>
<protein>
    <submittedName>
        <fullName evidence="3">NADP-dependent oxidoreductase</fullName>
    </submittedName>
</protein>
<dbReference type="SMART" id="SM00829">
    <property type="entry name" value="PKS_ER"/>
    <property type="match status" value="1"/>
</dbReference>
<dbReference type="PANTHER" id="PTHR44154">
    <property type="entry name" value="QUINONE OXIDOREDUCTASE"/>
    <property type="match status" value="1"/>
</dbReference>
<dbReference type="Pfam" id="PF08240">
    <property type="entry name" value="ADH_N"/>
    <property type="match status" value="1"/>
</dbReference>
<comment type="caution">
    <text evidence="3">The sequence shown here is derived from an EMBL/GenBank/DDBJ whole genome shotgun (WGS) entry which is preliminary data.</text>
</comment>
<dbReference type="Proteomes" id="UP001072034">
    <property type="component" value="Unassembled WGS sequence"/>
</dbReference>
<dbReference type="EMBL" id="JAPTMY010000015">
    <property type="protein sequence ID" value="MCZ0857988.1"/>
    <property type="molecule type" value="Genomic_DNA"/>
</dbReference>
<dbReference type="InterPro" id="IPR051603">
    <property type="entry name" value="Zinc-ADH_QOR/CCCR"/>
</dbReference>
<accession>A0ABT4IA70</accession>
<dbReference type="RefSeq" id="WP_268917480.1">
    <property type="nucleotide sequence ID" value="NZ_CP124548.1"/>
</dbReference>
<dbReference type="InterPro" id="IPR036291">
    <property type="entry name" value="NAD(P)-bd_dom_sf"/>
</dbReference>
<keyword evidence="4" id="KW-1185">Reference proteome</keyword>
<keyword evidence="1" id="KW-0521">NADP</keyword>
<reference evidence="3" key="1">
    <citation type="submission" date="2022-10" db="EMBL/GenBank/DDBJ databases">
        <title>Genome sequence of Actinomyces israelii ATCC 10048.</title>
        <authorList>
            <person name="Watt R.M."/>
            <person name="Tong W.M."/>
        </authorList>
    </citation>
    <scope>NUCLEOTIDE SEQUENCE</scope>
    <source>
        <strain evidence="3">ATCC 10048</strain>
    </source>
</reference>
<dbReference type="Pfam" id="PF00107">
    <property type="entry name" value="ADH_zinc_N"/>
    <property type="match status" value="1"/>
</dbReference>
<evidence type="ECO:0000313" key="4">
    <source>
        <dbReference type="Proteomes" id="UP001072034"/>
    </source>
</evidence>
<proteinExistence type="predicted"/>
<dbReference type="InterPro" id="IPR011032">
    <property type="entry name" value="GroES-like_sf"/>
</dbReference>
<evidence type="ECO:0000256" key="1">
    <source>
        <dbReference type="ARBA" id="ARBA00022857"/>
    </source>
</evidence>
<name>A0ABT4IA70_9ACTO</name>
<dbReference type="SUPFAM" id="SSF51735">
    <property type="entry name" value="NAD(P)-binding Rossmann-fold domains"/>
    <property type="match status" value="1"/>
</dbReference>